<protein>
    <recommendedName>
        <fullName evidence="6 7">Octanoyltransferase</fullName>
        <ecNumber evidence="6 7">2.3.1.181</ecNumber>
    </recommendedName>
    <alternativeName>
        <fullName evidence="6">Lipoate-protein ligase B</fullName>
    </alternativeName>
    <alternativeName>
        <fullName evidence="6">Lipoyl/octanoyl transferase</fullName>
    </alternativeName>
    <alternativeName>
        <fullName evidence="6">Octanoyl-[acyl-carrier-protein]-protein N-octanoyltransferase</fullName>
    </alternativeName>
</protein>
<reference evidence="12 13" key="1">
    <citation type="submission" date="2015-12" db="EMBL/GenBank/DDBJ databases">
        <title>Genome sequence of Oceanibaculum pacificum MCCC 1A02656.</title>
        <authorList>
            <person name="Lu L."/>
            <person name="Lai Q."/>
            <person name="Shao Z."/>
            <person name="Qian P."/>
        </authorList>
    </citation>
    <scope>NUCLEOTIDE SEQUENCE [LARGE SCALE GENOMIC DNA]</scope>
    <source>
        <strain evidence="12 13">MCCC 1A02656</strain>
    </source>
</reference>
<dbReference type="SUPFAM" id="SSF55681">
    <property type="entry name" value="Class II aaRS and biotin synthetases"/>
    <property type="match status" value="1"/>
</dbReference>
<dbReference type="HAMAP" id="MF_00013">
    <property type="entry name" value="LipB"/>
    <property type="match status" value="1"/>
</dbReference>
<evidence type="ECO:0000313" key="12">
    <source>
        <dbReference type="EMBL" id="KZC98246.1"/>
    </source>
</evidence>
<evidence type="ECO:0000256" key="10">
    <source>
        <dbReference type="PIRSR" id="PIRSR016262-3"/>
    </source>
</evidence>
<dbReference type="FunFam" id="3.30.930.10:FF:000159">
    <property type="entry name" value="Octanoyltransferase"/>
    <property type="match status" value="1"/>
</dbReference>
<dbReference type="EC" id="2.3.1.181" evidence="6 7"/>
<evidence type="ECO:0000313" key="13">
    <source>
        <dbReference type="Proteomes" id="UP000076400"/>
    </source>
</evidence>
<gene>
    <name evidence="6" type="primary">lipB</name>
    <name evidence="12" type="ORF">AUP43_14890</name>
</gene>
<comment type="function">
    <text evidence="5 6 7">Catalyzes the transfer of endogenously produced octanoic acid from octanoyl-acyl-carrier-protein onto the lipoyl domains of lipoate-dependent enzymes. Lipoyl-ACP can also act as a substrate although octanoyl-ACP is likely to be the physiological substrate.</text>
</comment>
<comment type="pathway">
    <text evidence="1 6 7">Protein modification; protein lipoylation via endogenous pathway; protein N(6)-(lipoyl)lysine from octanoyl-[acyl-carrier-protein]: step 1/2.</text>
</comment>
<dbReference type="PIRSF" id="PIRSF016262">
    <property type="entry name" value="LPLase"/>
    <property type="match status" value="1"/>
</dbReference>
<evidence type="ECO:0000256" key="5">
    <source>
        <dbReference type="ARBA" id="ARBA00024732"/>
    </source>
</evidence>
<dbReference type="InterPro" id="IPR020605">
    <property type="entry name" value="Octanoyltransferase_CS"/>
</dbReference>
<feature type="domain" description="BPL/LPL catalytic" evidence="11">
    <location>
        <begin position="29"/>
        <end position="213"/>
    </location>
</feature>
<dbReference type="STRING" id="580166.AUP43_14890"/>
<accession>A0A154VA58</accession>
<evidence type="ECO:0000256" key="8">
    <source>
        <dbReference type="PIRSR" id="PIRSR016262-1"/>
    </source>
</evidence>
<feature type="binding site" evidence="6 9">
    <location>
        <begin position="157"/>
        <end position="159"/>
    </location>
    <ligand>
        <name>substrate</name>
    </ligand>
</feature>
<dbReference type="Pfam" id="PF21948">
    <property type="entry name" value="LplA-B_cat"/>
    <property type="match status" value="1"/>
</dbReference>
<feature type="binding site" evidence="6 9">
    <location>
        <begin position="144"/>
        <end position="146"/>
    </location>
    <ligand>
        <name>substrate</name>
    </ligand>
</feature>
<keyword evidence="3 6" id="KW-0808">Transferase</keyword>
<dbReference type="EMBL" id="LPXN01000174">
    <property type="protein sequence ID" value="KZC98246.1"/>
    <property type="molecule type" value="Genomic_DNA"/>
</dbReference>
<dbReference type="InterPro" id="IPR000544">
    <property type="entry name" value="Octanoyltransferase"/>
</dbReference>
<sequence length="218" mass="24378">MDWRVSDGLIDYPAALAEMESRVQAIRDGAAPELIWLLEHPPLYTAGTSADASDLLQPDRFPVYEAGRGGQYTYHGPGQRVVYAMMDLKAREPDVRCYVHALEEWAIRTLARFNVTGERREGRVGIWVPRHDLGLPQREDKIAAIGVRVRRWVTFHGLSLNVEPDLSHFAGIVPCGISQHGVTSLIDLGLPVTMADVDVALRDTFDEVFGQSTKLCRR</sequence>
<evidence type="ECO:0000256" key="6">
    <source>
        <dbReference type="HAMAP-Rule" id="MF_00013"/>
    </source>
</evidence>
<dbReference type="GO" id="GO:0009249">
    <property type="term" value="P:protein lipoylation"/>
    <property type="evidence" value="ECO:0007669"/>
    <property type="project" value="InterPro"/>
</dbReference>
<evidence type="ECO:0000256" key="2">
    <source>
        <dbReference type="ARBA" id="ARBA00022490"/>
    </source>
</evidence>
<dbReference type="InterPro" id="IPR004143">
    <property type="entry name" value="BPL_LPL_catalytic"/>
</dbReference>
<proteinExistence type="inferred from homology"/>
<evidence type="ECO:0000256" key="4">
    <source>
        <dbReference type="ARBA" id="ARBA00023315"/>
    </source>
</evidence>
<dbReference type="AlphaFoldDB" id="A0A154VA58"/>
<dbReference type="GO" id="GO:0033819">
    <property type="term" value="F:lipoyl(octanoyl) transferase activity"/>
    <property type="evidence" value="ECO:0007669"/>
    <property type="project" value="UniProtKB-EC"/>
</dbReference>
<evidence type="ECO:0000256" key="3">
    <source>
        <dbReference type="ARBA" id="ARBA00022679"/>
    </source>
</evidence>
<keyword evidence="12" id="KW-0436">Ligase</keyword>
<dbReference type="NCBIfam" id="NF010921">
    <property type="entry name" value="PRK14341.1"/>
    <property type="match status" value="1"/>
</dbReference>
<feature type="site" description="Lowers pKa of active site Cys" evidence="6 10">
    <location>
        <position position="141"/>
    </location>
</feature>
<dbReference type="GO" id="GO:0016874">
    <property type="term" value="F:ligase activity"/>
    <property type="evidence" value="ECO:0007669"/>
    <property type="project" value="UniProtKB-KW"/>
</dbReference>
<dbReference type="InterPro" id="IPR045864">
    <property type="entry name" value="aa-tRNA-synth_II/BPL/LPL"/>
</dbReference>
<dbReference type="GO" id="GO:0005737">
    <property type="term" value="C:cytoplasm"/>
    <property type="evidence" value="ECO:0007669"/>
    <property type="project" value="UniProtKB-SubCell"/>
</dbReference>
<evidence type="ECO:0000256" key="7">
    <source>
        <dbReference type="PIRNR" id="PIRNR016262"/>
    </source>
</evidence>
<feature type="active site" description="Acyl-thioester intermediate" evidence="6 8">
    <location>
        <position position="175"/>
    </location>
</feature>
<dbReference type="NCBIfam" id="TIGR00214">
    <property type="entry name" value="lipB"/>
    <property type="match status" value="1"/>
</dbReference>
<feature type="binding site" evidence="6 9">
    <location>
        <begin position="68"/>
        <end position="75"/>
    </location>
    <ligand>
        <name>substrate</name>
    </ligand>
</feature>
<name>A0A154VA58_9PROT</name>
<dbReference type="Proteomes" id="UP000076400">
    <property type="component" value="Unassembled WGS sequence"/>
</dbReference>
<comment type="miscellaneous">
    <text evidence="6">In the reaction, the free carboxyl group of octanoic acid is attached via an amide linkage to the epsilon-amino group of a specific lysine residue of lipoyl domains of lipoate-dependent enzymes.</text>
</comment>
<organism evidence="12 13">
    <name type="scientific">Oceanibaculum pacificum</name>
    <dbReference type="NCBI Taxonomy" id="580166"/>
    <lineage>
        <taxon>Bacteria</taxon>
        <taxon>Pseudomonadati</taxon>
        <taxon>Pseudomonadota</taxon>
        <taxon>Alphaproteobacteria</taxon>
        <taxon>Rhodospirillales</taxon>
        <taxon>Oceanibaculaceae</taxon>
        <taxon>Oceanibaculum</taxon>
    </lineage>
</organism>
<evidence type="ECO:0000259" key="11">
    <source>
        <dbReference type="PROSITE" id="PS51733"/>
    </source>
</evidence>
<dbReference type="UniPathway" id="UPA00538">
    <property type="reaction ID" value="UER00592"/>
</dbReference>
<comment type="subcellular location">
    <subcellularLocation>
        <location evidence="6">Cytoplasm</location>
    </subcellularLocation>
</comment>
<dbReference type="NCBIfam" id="NF010925">
    <property type="entry name" value="PRK14345.1"/>
    <property type="match status" value="1"/>
</dbReference>
<dbReference type="PROSITE" id="PS01313">
    <property type="entry name" value="LIPB"/>
    <property type="match status" value="1"/>
</dbReference>
<dbReference type="CDD" id="cd16444">
    <property type="entry name" value="LipB"/>
    <property type="match status" value="1"/>
</dbReference>
<comment type="caution">
    <text evidence="12">The sequence shown here is derived from an EMBL/GenBank/DDBJ whole genome shotgun (WGS) entry which is preliminary data.</text>
</comment>
<evidence type="ECO:0000256" key="9">
    <source>
        <dbReference type="PIRSR" id="PIRSR016262-2"/>
    </source>
</evidence>
<dbReference type="PROSITE" id="PS51733">
    <property type="entry name" value="BPL_LPL_CATALYTIC"/>
    <property type="match status" value="1"/>
</dbReference>
<keyword evidence="2 6" id="KW-0963">Cytoplasm</keyword>
<keyword evidence="13" id="KW-1185">Reference proteome</keyword>
<keyword evidence="4 6" id="KW-0012">Acyltransferase</keyword>
<dbReference type="Gene3D" id="3.30.930.10">
    <property type="entry name" value="Bira Bifunctional Protein, Domain 2"/>
    <property type="match status" value="1"/>
</dbReference>
<dbReference type="PANTHER" id="PTHR10993:SF7">
    <property type="entry name" value="LIPOYLTRANSFERASE 2, MITOCHONDRIAL-RELATED"/>
    <property type="match status" value="1"/>
</dbReference>
<dbReference type="PANTHER" id="PTHR10993">
    <property type="entry name" value="OCTANOYLTRANSFERASE"/>
    <property type="match status" value="1"/>
</dbReference>
<evidence type="ECO:0000256" key="1">
    <source>
        <dbReference type="ARBA" id="ARBA00004821"/>
    </source>
</evidence>
<comment type="catalytic activity">
    <reaction evidence="6 7">
        <text>octanoyl-[ACP] + L-lysyl-[protein] = N(6)-octanoyl-L-lysyl-[protein] + holo-[ACP] + H(+)</text>
        <dbReference type="Rhea" id="RHEA:17665"/>
        <dbReference type="Rhea" id="RHEA-COMP:9636"/>
        <dbReference type="Rhea" id="RHEA-COMP:9685"/>
        <dbReference type="Rhea" id="RHEA-COMP:9752"/>
        <dbReference type="Rhea" id="RHEA-COMP:9928"/>
        <dbReference type="ChEBI" id="CHEBI:15378"/>
        <dbReference type="ChEBI" id="CHEBI:29969"/>
        <dbReference type="ChEBI" id="CHEBI:64479"/>
        <dbReference type="ChEBI" id="CHEBI:78463"/>
        <dbReference type="ChEBI" id="CHEBI:78809"/>
        <dbReference type="EC" id="2.3.1.181"/>
    </reaction>
</comment>
<comment type="similarity">
    <text evidence="6 7">Belongs to the LipB family.</text>
</comment>